<sequence length="141" mass="14684">MTHGKVVRARSNADVLGSGNVDSPLSGIGRLPLPDGSVDPVLSNGVFDPCPDRPAVLAEVSLVLRPGGRTRMAEMLREPHVSPDEASSNGSCSDRIAGAVWGRSLPEMRGDPGFVESVGHGRTGDRTSSCTRGALISAKRP</sequence>
<gene>
    <name evidence="3" type="ORF">ElP_22660</name>
</gene>
<dbReference type="Gene3D" id="3.40.50.150">
    <property type="entry name" value="Vaccinia Virus protein VP39"/>
    <property type="match status" value="1"/>
</dbReference>
<dbReference type="Pfam" id="PF08241">
    <property type="entry name" value="Methyltransf_11"/>
    <property type="match status" value="1"/>
</dbReference>
<dbReference type="OrthoDB" id="9772751at2"/>
<dbReference type="SUPFAM" id="SSF53335">
    <property type="entry name" value="S-adenosyl-L-methionine-dependent methyltransferases"/>
    <property type="match status" value="1"/>
</dbReference>
<name>A0A518H0L0_9BACT</name>
<dbReference type="KEGG" id="tpla:ElP_22660"/>
<keyword evidence="4" id="KW-1185">Reference proteome</keyword>
<evidence type="ECO:0000256" key="1">
    <source>
        <dbReference type="SAM" id="MobiDB-lite"/>
    </source>
</evidence>
<feature type="domain" description="Methyltransferase type 11" evidence="2">
    <location>
        <begin position="26"/>
        <end position="69"/>
    </location>
</feature>
<evidence type="ECO:0000313" key="3">
    <source>
        <dbReference type="EMBL" id="QDV34380.1"/>
    </source>
</evidence>
<feature type="region of interest" description="Disordered" evidence="1">
    <location>
        <begin position="1"/>
        <end position="28"/>
    </location>
</feature>
<dbReference type="Proteomes" id="UP000317835">
    <property type="component" value="Chromosome"/>
</dbReference>
<reference evidence="3 4" key="1">
    <citation type="submission" date="2019-02" db="EMBL/GenBank/DDBJ databases">
        <title>Deep-cultivation of Planctomycetes and their phenomic and genomic characterization uncovers novel biology.</title>
        <authorList>
            <person name="Wiegand S."/>
            <person name="Jogler M."/>
            <person name="Boedeker C."/>
            <person name="Pinto D."/>
            <person name="Vollmers J."/>
            <person name="Rivas-Marin E."/>
            <person name="Kohn T."/>
            <person name="Peeters S.H."/>
            <person name="Heuer A."/>
            <person name="Rast P."/>
            <person name="Oberbeckmann S."/>
            <person name="Bunk B."/>
            <person name="Jeske O."/>
            <person name="Meyerdierks A."/>
            <person name="Storesund J.E."/>
            <person name="Kallscheuer N."/>
            <person name="Luecker S."/>
            <person name="Lage O.M."/>
            <person name="Pohl T."/>
            <person name="Merkel B.J."/>
            <person name="Hornburger P."/>
            <person name="Mueller R.-W."/>
            <person name="Bruemmer F."/>
            <person name="Labrenz M."/>
            <person name="Spormann A.M."/>
            <person name="Op den Camp H."/>
            <person name="Overmann J."/>
            <person name="Amann R."/>
            <person name="Jetten M.S.M."/>
            <person name="Mascher T."/>
            <person name="Medema M.H."/>
            <person name="Devos D.P."/>
            <person name="Kaster A.-K."/>
            <person name="Ovreas L."/>
            <person name="Rohde M."/>
            <person name="Galperin M.Y."/>
            <person name="Jogler C."/>
        </authorList>
    </citation>
    <scope>NUCLEOTIDE SEQUENCE [LARGE SCALE GENOMIC DNA]</scope>
    <source>
        <strain evidence="3 4">ElP</strain>
    </source>
</reference>
<accession>A0A518H0L0</accession>
<keyword evidence="3" id="KW-0489">Methyltransferase</keyword>
<dbReference type="InterPro" id="IPR029063">
    <property type="entry name" value="SAM-dependent_MTases_sf"/>
</dbReference>
<feature type="region of interest" description="Disordered" evidence="1">
    <location>
        <begin position="108"/>
        <end position="141"/>
    </location>
</feature>
<dbReference type="InterPro" id="IPR013216">
    <property type="entry name" value="Methyltransf_11"/>
</dbReference>
<proteinExistence type="predicted"/>
<evidence type="ECO:0000259" key="2">
    <source>
        <dbReference type="Pfam" id="PF08241"/>
    </source>
</evidence>
<dbReference type="EMBL" id="CP036426">
    <property type="protein sequence ID" value="QDV34380.1"/>
    <property type="molecule type" value="Genomic_DNA"/>
</dbReference>
<dbReference type="GO" id="GO:0032259">
    <property type="term" value="P:methylation"/>
    <property type="evidence" value="ECO:0007669"/>
    <property type="project" value="UniProtKB-KW"/>
</dbReference>
<organism evidence="3 4">
    <name type="scientific">Tautonia plasticadhaerens</name>
    <dbReference type="NCBI Taxonomy" id="2527974"/>
    <lineage>
        <taxon>Bacteria</taxon>
        <taxon>Pseudomonadati</taxon>
        <taxon>Planctomycetota</taxon>
        <taxon>Planctomycetia</taxon>
        <taxon>Isosphaerales</taxon>
        <taxon>Isosphaeraceae</taxon>
        <taxon>Tautonia</taxon>
    </lineage>
</organism>
<keyword evidence="3" id="KW-0808">Transferase</keyword>
<dbReference type="GO" id="GO:0008757">
    <property type="term" value="F:S-adenosylmethionine-dependent methyltransferase activity"/>
    <property type="evidence" value="ECO:0007669"/>
    <property type="project" value="InterPro"/>
</dbReference>
<dbReference type="AlphaFoldDB" id="A0A518H0L0"/>
<protein>
    <submittedName>
        <fullName evidence="3">Arsenite S-adenosylmethyltransferase</fullName>
    </submittedName>
</protein>
<evidence type="ECO:0000313" key="4">
    <source>
        <dbReference type="Proteomes" id="UP000317835"/>
    </source>
</evidence>